<feature type="active site" description="Nucleophile" evidence="4">
    <location>
        <position position="57"/>
    </location>
</feature>
<dbReference type="Proteomes" id="UP000800041">
    <property type="component" value="Unassembled WGS sequence"/>
</dbReference>
<dbReference type="GO" id="GO:0016042">
    <property type="term" value="P:lipid catabolic process"/>
    <property type="evidence" value="ECO:0007669"/>
    <property type="project" value="UniProtKB-UniRule"/>
</dbReference>
<gene>
    <name evidence="6" type="ORF">K402DRAFT_411508</name>
</gene>
<dbReference type="Pfam" id="PF01734">
    <property type="entry name" value="Patatin"/>
    <property type="match status" value="1"/>
</dbReference>
<dbReference type="InterPro" id="IPR002641">
    <property type="entry name" value="PNPLA_dom"/>
</dbReference>
<evidence type="ECO:0000313" key="7">
    <source>
        <dbReference type="Proteomes" id="UP000800041"/>
    </source>
</evidence>
<proteinExistence type="predicted"/>
<feature type="domain" description="PNPLA" evidence="5">
    <location>
        <begin position="11"/>
        <end position="177"/>
    </location>
</feature>
<keyword evidence="3 4" id="KW-0443">Lipid metabolism</keyword>
<evidence type="ECO:0000256" key="1">
    <source>
        <dbReference type="ARBA" id="ARBA00022801"/>
    </source>
</evidence>
<dbReference type="PANTHER" id="PTHR24185">
    <property type="entry name" value="CALCIUM-INDEPENDENT PHOSPHOLIPASE A2-GAMMA"/>
    <property type="match status" value="1"/>
</dbReference>
<feature type="active site" description="Proton acceptor" evidence="4">
    <location>
        <position position="164"/>
    </location>
</feature>
<accession>A0A6G1H5T3</accession>
<dbReference type="Gene3D" id="3.40.1090.10">
    <property type="entry name" value="Cytosolic phospholipase A2 catalytic domain"/>
    <property type="match status" value="1"/>
</dbReference>
<feature type="short sequence motif" description="GXSXG" evidence="4">
    <location>
        <begin position="55"/>
        <end position="59"/>
    </location>
</feature>
<dbReference type="InterPro" id="IPR016035">
    <property type="entry name" value="Acyl_Trfase/lysoPLipase"/>
</dbReference>
<keyword evidence="1 4" id="KW-0378">Hydrolase</keyword>
<dbReference type="EMBL" id="ML977148">
    <property type="protein sequence ID" value="KAF1988581.1"/>
    <property type="molecule type" value="Genomic_DNA"/>
</dbReference>
<keyword evidence="2 4" id="KW-0442">Lipid degradation</keyword>
<name>A0A6G1H5T3_9PEZI</name>
<dbReference type="GO" id="GO:0047499">
    <property type="term" value="F:calcium-independent phospholipase A2 activity"/>
    <property type="evidence" value="ECO:0007669"/>
    <property type="project" value="TreeGrafter"/>
</dbReference>
<feature type="short sequence motif" description="GXGXXG" evidence="4">
    <location>
        <begin position="15"/>
        <end position="20"/>
    </location>
</feature>
<organism evidence="6 7">
    <name type="scientific">Aulographum hederae CBS 113979</name>
    <dbReference type="NCBI Taxonomy" id="1176131"/>
    <lineage>
        <taxon>Eukaryota</taxon>
        <taxon>Fungi</taxon>
        <taxon>Dikarya</taxon>
        <taxon>Ascomycota</taxon>
        <taxon>Pezizomycotina</taxon>
        <taxon>Dothideomycetes</taxon>
        <taxon>Pleosporomycetidae</taxon>
        <taxon>Aulographales</taxon>
        <taxon>Aulographaceae</taxon>
    </lineage>
</organism>
<evidence type="ECO:0000256" key="2">
    <source>
        <dbReference type="ARBA" id="ARBA00022963"/>
    </source>
</evidence>
<evidence type="ECO:0000313" key="6">
    <source>
        <dbReference type="EMBL" id="KAF1988581.1"/>
    </source>
</evidence>
<dbReference type="GO" id="GO:0046486">
    <property type="term" value="P:glycerolipid metabolic process"/>
    <property type="evidence" value="ECO:0007669"/>
    <property type="project" value="UniProtKB-ARBA"/>
</dbReference>
<dbReference type="PANTHER" id="PTHR24185:SF1">
    <property type="entry name" value="CALCIUM-INDEPENDENT PHOSPHOLIPASE A2-GAMMA"/>
    <property type="match status" value="1"/>
</dbReference>
<keyword evidence="7" id="KW-1185">Reference proteome</keyword>
<dbReference type="SUPFAM" id="SSF52151">
    <property type="entry name" value="FabD/lysophospholipase-like"/>
    <property type="match status" value="1"/>
</dbReference>
<evidence type="ECO:0000256" key="4">
    <source>
        <dbReference type="PROSITE-ProRule" id="PRU01161"/>
    </source>
</evidence>
<protein>
    <submittedName>
        <fullName evidence="6">FabD/lysophospholipase-like protein</fullName>
    </submittedName>
</protein>
<reference evidence="6" key="1">
    <citation type="journal article" date="2020" name="Stud. Mycol.">
        <title>101 Dothideomycetes genomes: a test case for predicting lifestyles and emergence of pathogens.</title>
        <authorList>
            <person name="Haridas S."/>
            <person name="Albert R."/>
            <person name="Binder M."/>
            <person name="Bloem J."/>
            <person name="Labutti K."/>
            <person name="Salamov A."/>
            <person name="Andreopoulos B."/>
            <person name="Baker S."/>
            <person name="Barry K."/>
            <person name="Bills G."/>
            <person name="Bluhm B."/>
            <person name="Cannon C."/>
            <person name="Castanera R."/>
            <person name="Culley D."/>
            <person name="Daum C."/>
            <person name="Ezra D."/>
            <person name="Gonzalez J."/>
            <person name="Henrissat B."/>
            <person name="Kuo A."/>
            <person name="Liang C."/>
            <person name="Lipzen A."/>
            <person name="Lutzoni F."/>
            <person name="Magnuson J."/>
            <person name="Mondo S."/>
            <person name="Nolan M."/>
            <person name="Ohm R."/>
            <person name="Pangilinan J."/>
            <person name="Park H.-J."/>
            <person name="Ramirez L."/>
            <person name="Alfaro M."/>
            <person name="Sun H."/>
            <person name="Tritt A."/>
            <person name="Yoshinaga Y."/>
            <person name="Zwiers L.-H."/>
            <person name="Turgeon B."/>
            <person name="Goodwin S."/>
            <person name="Spatafora J."/>
            <person name="Crous P."/>
            <person name="Grigoriev I."/>
        </authorList>
    </citation>
    <scope>NUCLEOTIDE SEQUENCE</scope>
    <source>
        <strain evidence="6">CBS 113979</strain>
    </source>
</reference>
<sequence>MRALARYVAPVPKNGGGVRGLSELIVVEKLMVKIQEQRKLASLPKPCDVFDLICGTSTGGIIALMFGRLRMSVQEAKDQYFEISEKVFGRPKRNFGKGRDQFSATELELILKKTVAEYSGRTTPIRLFRSYKVYDVGTYEEEMTIWQATRATTAAPTFFKQFLDGGLGSNNPTKILLEEMVKIYGDRDVSCIVSIGAGKAKIMEYKAPGWFGKLIPMDLIDALKNMATDCEETESDMSRRFLKRPGVYFRFNVEQGLEEVGMEEW</sequence>
<dbReference type="GO" id="GO:0016020">
    <property type="term" value="C:membrane"/>
    <property type="evidence" value="ECO:0007669"/>
    <property type="project" value="TreeGrafter"/>
</dbReference>
<dbReference type="GO" id="GO:0019369">
    <property type="term" value="P:arachidonate metabolic process"/>
    <property type="evidence" value="ECO:0007669"/>
    <property type="project" value="TreeGrafter"/>
</dbReference>
<dbReference type="PROSITE" id="PS51635">
    <property type="entry name" value="PNPLA"/>
    <property type="match status" value="1"/>
</dbReference>
<evidence type="ECO:0000256" key="3">
    <source>
        <dbReference type="ARBA" id="ARBA00023098"/>
    </source>
</evidence>
<dbReference type="OrthoDB" id="1658288at2759"/>
<evidence type="ECO:0000259" key="5">
    <source>
        <dbReference type="PROSITE" id="PS51635"/>
    </source>
</evidence>
<feature type="short sequence motif" description="DGA/G" evidence="4">
    <location>
        <begin position="164"/>
        <end position="166"/>
    </location>
</feature>
<dbReference type="AlphaFoldDB" id="A0A6G1H5T3"/>